<reference evidence="9" key="2">
    <citation type="submission" date="2014-07" db="EMBL/GenBank/DDBJ databases">
        <authorList>
            <person name="Hull J."/>
        </authorList>
    </citation>
    <scope>NUCLEOTIDE SEQUENCE</scope>
</reference>
<dbReference type="FunFam" id="1.20.1250.20:FF:000003">
    <property type="entry name" value="Solute carrier family 17 member 3"/>
    <property type="match status" value="1"/>
</dbReference>
<keyword evidence="3 7" id="KW-0812">Transmembrane</keyword>
<feature type="transmembrane region" description="Helical" evidence="7">
    <location>
        <begin position="196"/>
        <end position="220"/>
    </location>
</feature>
<organism evidence="9">
    <name type="scientific">Lygus hesperus</name>
    <name type="common">Western plant bug</name>
    <dbReference type="NCBI Taxonomy" id="30085"/>
    <lineage>
        <taxon>Eukaryota</taxon>
        <taxon>Metazoa</taxon>
        <taxon>Ecdysozoa</taxon>
        <taxon>Arthropoda</taxon>
        <taxon>Hexapoda</taxon>
        <taxon>Insecta</taxon>
        <taxon>Pterygota</taxon>
        <taxon>Neoptera</taxon>
        <taxon>Paraneoptera</taxon>
        <taxon>Hemiptera</taxon>
        <taxon>Heteroptera</taxon>
        <taxon>Panheteroptera</taxon>
        <taxon>Cimicomorpha</taxon>
        <taxon>Miridae</taxon>
        <taxon>Mirini</taxon>
        <taxon>Lygus</taxon>
    </lineage>
</organism>
<dbReference type="PROSITE" id="PS50850">
    <property type="entry name" value="MFS"/>
    <property type="match status" value="1"/>
</dbReference>
<sequence>WPSVFYVTGVAALVWLGIWLYYVYDTPEDDPRITDGEIKFLKESLGDANAKDIVHPWGEFVKSMPVWSIVMAHFCENWGFYTLLTQLPTYMKDTHNYDLQKAGFLSAAPYLVMSIIMQFAGHLSDWLCNTRVMSTTNVRKVFNCGAFISQTIFMMLAAYLGTPTGVIICLVFAVGLGAFAWPAFSVNHLDIAPQHASVLMGFSNTFATLPGIVSPLLSGYIVTDKTAEEWKAVFFISSAIYLVGAVFYGTFASAERQPWAMNEIREDKKRDATLHAYSNSVMTTDETV</sequence>
<protein>
    <submittedName>
        <fullName evidence="9">Vesicular glutamate transporter 1</fullName>
    </submittedName>
</protein>
<dbReference type="GO" id="GO:0016020">
    <property type="term" value="C:membrane"/>
    <property type="evidence" value="ECO:0007669"/>
    <property type="project" value="UniProtKB-SubCell"/>
</dbReference>
<proteinExistence type="predicted"/>
<dbReference type="Gene3D" id="1.20.1250.20">
    <property type="entry name" value="MFS general substrate transporter like domains"/>
    <property type="match status" value="1"/>
</dbReference>
<evidence type="ECO:0000256" key="2">
    <source>
        <dbReference type="ARBA" id="ARBA00022448"/>
    </source>
</evidence>
<evidence type="ECO:0000256" key="3">
    <source>
        <dbReference type="ARBA" id="ARBA00022692"/>
    </source>
</evidence>
<keyword evidence="4" id="KW-0769">Symport</keyword>
<keyword evidence="5 7" id="KW-1133">Transmembrane helix</keyword>
<comment type="subcellular location">
    <subcellularLocation>
        <location evidence="1">Membrane</location>
        <topology evidence="1">Multi-pass membrane protein</topology>
    </subcellularLocation>
</comment>
<evidence type="ECO:0000256" key="5">
    <source>
        <dbReference type="ARBA" id="ARBA00022989"/>
    </source>
</evidence>
<dbReference type="InterPro" id="IPR020846">
    <property type="entry name" value="MFS_dom"/>
</dbReference>
<evidence type="ECO:0000256" key="7">
    <source>
        <dbReference type="SAM" id="Phobius"/>
    </source>
</evidence>
<dbReference type="InterPro" id="IPR050382">
    <property type="entry name" value="MFS_Na/Anion_cotransporter"/>
</dbReference>
<feature type="non-terminal residue" evidence="9">
    <location>
        <position position="1"/>
    </location>
</feature>
<accession>A0A0A9VXK0</accession>
<dbReference type="GO" id="GO:0006820">
    <property type="term" value="P:monoatomic anion transport"/>
    <property type="evidence" value="ECO:0007669"/>
    <property type="project" value="TreeGrafter"/>
</dbReference>
<evidence type="ECO:0000256" key="6">
    <source>
        <dbReference type="ARBA" id="ARBA00023136"/>
    </source>
</evidence>
<dbReference type="PANTHER" id="PTHR11662:SF455">
    <property type="entry name" value="GH23975P"/>
    <property type="match status" value="1"/>
</dbReference>
<dbReference type="PANTHER" id="PTHR11662">
    <property type="entry name" value="SOLUTE CARRIER FAMILY 17"/>
    <property type="match status" value="1"/>
</dbReference>
<keyword evidence="6 7" id="KW-0472">Membrane</keyword>
<feature type="transmembrane region" description="Helical" evidence="7">
    <location>
        <begin position="141"/>
        <end position="159"/>
    </location>
</feature>
<evidence type="ECO:0000256" key="1">
    <source>
        <dbReference type="ARBA" id="ARBA00004141"/>
    </source>
</evidence>
<evidence type="ECO:0000256" key="4">
    <source>
        <dbReference type="ARBA" id="ARBA00022847"/>
    </source>
</evidence>
<gene>
    <name evidence="9" type="primary">slc17a7_0</name>
    <name evidence="9" type="ORF">CM83_29981</name>
</gene>
<feature type="domain" description="Major facilitator superfamily (MFS) profile" evidence="8">
    <location>
        <begin position="1"/>
        <end position="256"/>
    </location>
</feature>
<feature type="transmembrane region" description="Helical" evidence="7">
    <location>
        <begin position="232"/>
        <end position="251"/>
    </location>
</feature>
<feature type="transmembrane region" description="Helical" evidence="7">
    <location>
        <begin position="165"/>
        <end position="184"/>
    </location>
</feature>
<dbReference type="GO" id="GO:0015293">
    <property type="term" value="F:symporter activity"/>
    <property type="evidence" value="ECO:0007669"/>
    <property type="project" value="UniProtKB-KW"/>
</dbReference>
<dbReference type="EMBL" id="GBHO01044681">
    <property type="protein sequence ID" value="JAF98922.1"/>
    <property type="molecule type" value="Transcribed_RNA"/>
</dbReference>
<evidence type="ECO:0000259" key="8">
    <source>
        <dbReference type="PROSITE" id="PS50850"/>
    </source>
</evidence>
<dbReference type="InterPro" id="IPR036259">
    <property type="entry name" value="MFS_trans_sf"/>
</dbReference>
<name>A0A0A9VXK0_LYGHE</name>
<dbReference type="InterPro" id="IPR011701">
    <property type="entry name" value="MFS"/>
</dbReference>
<dbReference type="Pfam" id="PF07690">
    <property type="entry name" value="MFS_1"/>
    <property type="match status" value="1"/>
</dbReference>
<dbReference type="AlphaFoldDB" id="A0A0A9VXK0"/>
<feature type="transmembrane region" description="Helical" evidence="7">
    <location>
        <begin position="6"/>
        <end position="24"/>
    </location>
</feature>
<dbReference type="SUPFAM" id="SSF103473">
    <property type="entry name" value="MFS general substrate transporter"/>
    <property type="match status" value="1"/>
</dbReference>
<reference evidence="9" key="1">
    <citation type="journal article" date="2014" name="PLoS ONE">
        <title>Transcriptome-Based Identification of ABC Transporters in the Western Tarnished Plant Bug Lygus hesperus.</title>
        <authorList>
            <person name="Hull J.J."/>
            <person name="Chaney K."/>
            <person name="Geib S.M."/>
            <person name="Fabrick J.A."/>
            <person name="Brent C.S."/>
            <person name="Walsh D."/>
            <person name="Lavine L.C."/>
        </authorList>
    </citation>
    <scope>NUCLEOTIDE SEQUENCE</scope>
</reference>
<evidence type="ECO:0000313" key="9">
    <source>
        <dbReference type="EMBL" id="JAF98922.1"/>
    </source>
</evidence>
<keyword evidence="2" id="KW-0813">Transport</keyword>